<feature type="compositionally biased region" description="Basic and acidic residues" evidence="1">
    <location>
        <begin position="1"/>
        <end position="11"/>
    </location>
</feature>
<feature type="non-terminal residue" evidence="2">
    <location>
        <position position="1"/>
    </location>
</feature>
<evidence type="ECO:0000313" key="2">
    <source>
        <dbReference type="EMBL" id="ETE72198.1"/>
    </source>
</evidence>
<evidence type="ECO:0000256" key="1">
    <source>
        <dbReference type="SAM" id="MobiDB-lite"/>
    </source>
</evidence>
<organism evidence="2 3">
    <name type="scientific">Ophiophagus hannah</name>
    <name type="common">King cobra</name>
    <name type="synonym">Naja hannah</name>
    <dbReference type="NCBI Taxonomy" id="8665"/>
    <lineage>
        <taxon>Eukaryota</taxon>
        <taxon>Metazoa</taxon>
        <taxon>Chordata</taxon>
        <taxon>Craniata</taxon>
        <taxon>Vertebrata</taxon>
        <taxon>Euteleostomi</taxon>
        <taxon>Lepidosauria</taxon>
        <taxon>Squamata</taxon>
        <taxon>Bifurcata</taxon>
        <taxon>Unidentata</taxon>
        <taxon>Episquamata</taxon>
        <taxon>Toxicofera</taxon>
        <taxon>Serpentes</taxon>
        <taxon>Colubroidea</taxon>
        <taxon>Elapidae</taxon>
        <taxon>Elapinae</taxon>
        <taxon>Ophiophagus</taxon>
    </lineage>
</organism>
<comment type="caution">
    <text evidence="2">The sequence shown here is derived from an EMBL/GenBank/DDBJ whole genome shotgun (WGS) entry which is preliminary data.</text>
</comment>
<evidence type="ECO:0000313" key="3">
    <source>
        <dbReference type="Proteomes" id="UP000018936"/>
    </source>
</evidence>
<feature type="region of interest" description="Disordered" evidence="1">
    <location>
        <begin position="213"/>
        <end position="268"/>
    </location>
</feature>
<dbReference type="AlphaFoldDB" id="V8PDW4"/>
<reference evidence="2 3" key="1">
    <citation type="journal article" date="2013" name="Proc. Natl. Acad. Sci. U.S.A.">
        <title>The king cobra genome reveals dynamic gene evolution and adaptation in the snake venom system.</title>
        <authorList>
            <person name="Vonk F.J."/>
            <person name="Casewell N.R."/>
            <person name="Henkel C.V."/>
            <person name="Heimberg A.M."/>
            <person name="Jansen H.J."/>
            <person name="McCleary R.J."/>
            <person name="Kerkkamp H.M."/>
            <person name="Vos R.A."/>
            <person name="Guerreiro I."/>
            <person name="Calvete J.J."/>
            <person name="Wuster W."/>
            <person name="Woods A.E."/>
            <person name="Logan J.M."/>
            <person name="Harrison R.A."/>
            <person name="Castoe T.A."/>
            <person name="de Koning A.P."/>
            <person name="Pollock D.D."/>
            <person name="Yandell M."/>
            <person name="Calderon D."/>
            <person name="Renjifo C."/>
            <person name="Currier R.B."/>
            <person name="Salgado D."/>
            <person name="Pla D."/>
            <person name="Sanz L."/>
            <person name="Hyder A.S."/>
            <person name="Ribeiro J.M."/>
            <person name="Arntzen J.W."/>
            <person name="van den Thillart G.E."/>
            <person name="Boetzer M."/>
            <person name="Pirovano W."/>
            <person name="Dirks R.P."/>
            <person name="Spaink H.P."/>
            <person name="Duboule D."/>
            <person name="McGlinn E."/>
            <person name="Kini R.M."/>
            <person name="Richardson M.K."/>
        </authorList>
    </citation>
    <scope>NUCLEOTIDE SEQUENCE</scope>
    <source>
        <tissue evidence="2">Blood</tissue>
    </source>
</reference>
<sequence>MGGDWRLDDRSSLATSDQRPQIGDLGSGMPDPESSSPDPKAHPQTCPLLPPPAEIKDGPPRLSGTSKLFMELFLRLPSTPPVPSGALLKCLDQEWEAAGSPDADEPSCPSANVSSEGRSLLPALSVEPPQGRIAAIKYAWSRQVPGSHSGRAGTTQGHGSLDLWRTLASAELGARGQRHAKAGVPEGSGVTRAVGDIQGAAADGVGDIQGAAADGVQSERPGTKASFNKKVPPCLRTQLPSAHLSQETHWGEKEGKAPSQLRREDRCVEDRPSVQSLLVLDRPSSGLKLLRKTVEVYHLQ</sequence>
<gene>
    <name evidence="2" type="ORF">L345_01978</name>
</gene>
<feature type="region of interest" description="Disordered" evidence="1">
    <location>
        <begin position="1"/>
        <end position="62"/>
    </location>
</feature>
<keyword evidence="3" id="KW-1185">Reference proteome</keyword>
<proteinExistence type="predicted"/>
<protein>
    <submittedName>
        <fullName evidence="2">Uncharacterized protein</fullName>
    </submittedName>
</protein>
<feature type="compositionally biased region" description="Polar residues" evidence="1">
    <location>
        <begin position="238"/>
        <end position="248"/>
    </location>
</feature>
<accession>V8PDW4</accession>
<dbReference type="EMBL" id="AZIM01000256">
    <property type="protein sequence ID" value="ETE72198.1"/>
    <property type="molecule type" value="Genomic_DNA"/>
</dbReference>
<name>V8PDW4_OPHHA</name>
<feature type="compositionally biased region" description="Basic and acidic residues" evidence="1">
    <location>
        <begin position="249"/>
        <end position="268"/>
    </location>
</feature>
<feature type="region of interest" description="Disordered" evidence="1">
    <location>
        <begin position="96"/>
        <end position="115"/>
    </location>
</feature>
<dbReference type="Proteomes" id="UP000018936">
    <property type="component" value="Unassembled WGS sequence"/>
</dbReference>